<keyword evidence="1" id="KW-0805">Transcription regulation</keyword>
<dbReference type="SUPFAM" id="SSF46689">
    <property type="entry name" value="Homeodomain-like"/>
    <property type="match status" value="1"/>
</dbReference>
<accession>A0A2N0D1C8</accession>
<comment type="caution">
    <text evidence="6">The sequence shown here is derived from an EMBL/GenBank/DDBJ whole genome shotgun (WGS) entry which is preliminary data.</text>
</comment>
<dbReference type="InterPro" id="IPR009057">
    <property type="entry name" value="Homeodomain-like_sf"/>
</dbReference>
<dbReference type="InterPro" id="IPR036271">
    <property type="entry name" value="Tet_transcr_reg_TetR-rel_C_sf"/>
</dbReference>
<feature type="domain" description="HTH tetR-type" evidence="5">
    <location>
        <begin position="6"/>
        <end position="66"/>
    </location>
</feature>
<dbReference type="AlphaFoldDB" id="A0A2N0D1C8"/>
<dbReference type="PROSITE" id="PS50977">
    <property type="entry name" value="HTH_TETR_2"/>
    <property type="match status" value="1"/>
</dbReference>
<organism evidence="6 7">
    <name type="scientific">Rhizobium sullae</name>
    <name type="common">Rhizobium hedysari</name>
    <dbReference type="NCBI Taxonomy" id="50338"/>
    <lineage>
        <taxon>Bacteria</taxon>
        <taxon>Pseudomonadati</taxon>
        <taxon>Pseudomonadota</taxon>
        <taxon>Alphaproteobacteria</taxon>
        <taxon>Hyphomicrobiales</taxon>
        <taxon>Rhizobiaceae</taxon>
        <taxon>Rhizobium/Agrobacterium group</taxon>
        <taxon>Rhizobium</taxon>
    </lineage>
</organism>
<dbReference type="Pfam" id="PF00440">
    <property type="entry name" value="TetR_N"/>
    <property type="match status" value="1"/>
</dbReference>
<dbReference type="Gene3D" id="1.10.357.10">
    <property type="entry name" value="Tetracycline Repressor, domain 2"/>
    <property type="match status" value="1"/>
</dbReference>
<proteinExistence type="predicted"/>
<dbReference type="PANTHER" id="PTHR47506:SF1">
    <property type="entry name" value="HTH-TYPE TRANSCRIPTIONAL REGULATOR YJDC"/>
    <property type="match status" value="1"/>
</dbReference>
<evidence type="ECO:0000256" key="1">
    <source>
        <dbReference type="ARBA" id="ARBA00023015"/>
    </source>
</evidence>
<protein>
    <submittedName>
        <fullName evidence="6">TetR family transcriptional regulator</fullName>
    </submittedName>
</protein>
<feature type="DNA-binding region" description="H-T-H motif" evidence="4">
    <location>
        <begin position="29"/>
        <end position="48"/>
    </location>
</feature>
<dbReference type="RefSeq" id="WP_100772866.1">
    <property type="nucleotide sequence ID" value="NZ_PIQN01000025.1"/>
</dbReference>
<keyword evidence="2 4" id="KW-0238">DNA-binding</keyword>
<reference evidence="6 7" key="1">
    <citation type="submission" date="2017-11" db="EMBL/GenBank/DDBJ databases">
        <authorList>
            <person name="Han C.G."/>
        </authorList>
    </citation>
    <scope>NUCLEOTIDE SEQUENCE [LARGE SCALE GENOMIC DNA]</scope>
    <source>
        <strain evidence="6 7">HCNT1</strain>
    </source>
</reference>
<dbReference type="Gene3D" id="1.10.10.60">
    <property type="entry name" value="Homeodomain-like"/>
    <property type="match status" value="1"/>
</dbReference>
<dbReference type="SUPFAM" id="SSF48498">
    <property type="entry name" value="Tetracyclin repressor-like, C-terminal domain"/>
    <property type="match status" value="1"/>
</dbReference>
<dbReference type="Proteomes" id="UP000232164">
    <property type="component" value="Unassembled WGS sequence"/>
</dbReference>
<dbReference type="EMBL" id="PIQN01000025">
    <property type="protein sequence ID" value="PKA39931.1"/>
    <property type="molecule type" value="Genomic_DNA"/>
</dbReference>
<dbReference type="STRING" id="1041146.GCA_000427985_04375"/>
<evidence type="ECO:0000313" key="6">
    <source>
        <dbReference type="EMBL" id="PKA39931.1"/>
    </source>
</evidence>
<evidence type="ECO:0000256" key="4">
    <source>
        <dbReference type="PROSITE-ProRule" id="PRU00335"/>
    </source>
</evidence>
<dbReference type="GO" id="GO:0003677">
    <property type="term" value="F:DNA binding"/>
    <property type="evidence" value="ECO:0007669"/>
    <property type="project" value="UniProtKB-UniRule"/>
</dbReference>
<evidence type="ECO:0000256" key="2">
    <source>
        <dbReference type="ARBA" id="ARBA00023125"/>
    </source>
</evidence>
<gene>
    <name evidence="6" type="ORF">CWR43_30125</name>
</gene>
<sequence>MARPRAFDQPTVLAAAMDQFWRRGYEATSVRDLASAMSITGASLYNSFGDKRSLFKRCLETYLDTYARRRVAELDASDDPISGIRTFFDRLIEASLGDRRGCLLVNAAMEVAPWDPELAELIEESLREIEDGFYRALARLPASPNHQQSRDARATARLILSAVITLRVLARAGGDQDRLRSIARSAVAMVERWRAP</sequence>
<name>A0A2N0D1C8_RHISU</name>
<dbReference type="PANTHER" id="PTHR47506">
    <property type="entry name" value="TRANSCRIPTIONAL REGULATORY PROTEIN"/>
    <property type="match status" value="1"/>
</dbReference>
<evidence type="ECO:0000256" key="3">
    <source>
        <dbReference type="ARBA" id="ARBA00023163"/>
    </source>
</evidence>
<keyword evidence="3" id="KW-0804">Transcription</keyword>
<evidence type="ECO:0000259" key="5">
    <source>
        <dbReference type="PROSITE" id="PS50977"/>
    </source>
</evidence>
<dbReference type="InterPro" id="IPR001647">
    <property type="entry name" value="HTH_TetR"/>
</dbReference>
<evidence type="ECO:0000313" key="7">
    <source>
        <dbReference type="Proteomes" id="UP000232164"/>
    </source>
</evidence>
<reference evidence="6 7" key="2">
    <citation type="submission" date="2017-12" db="EMBL/GenBank/DDBJ databases">
        <title>Genome sequence of Rhizobium sullae HCNT1 isolated from Sulla coronaria nodules and featuring peculiar denitrification phenotypes.</title>
        <authorList>
            <person name="De Diego-Diaz B."/>
            <person name="Treu L."/>
            <person name="Campanaro S."/>
            <person name="Da Silva Duarte V."/>
            <person name="Basaglia M."/>
            <person name="Favaro L."/>
            <person name="Casella S."/>
            <person name="Squartini A."/>
        </authorList>
    </citation>
    <scope>NUCLEOTIDE SEQUENCE [LARGE SCALE GENOMIC DNA]</scope>
    <source>
        <strain evidence="6 7">HCNT1</strain>
    </source>
</reference>
<dbReference type="PRINTS" id="PR00455">
    <property type="entry name" value="HTHTETR"/>
</dbReference>